<evidence type="ECO:0000256" key="1">
    <source>
        <dbReference type="SAM" id="MobiDB-lite"/>
    </source>
</evidence>
<reference evidence="2 3" key="1">
    <citation type="journal article" date="2015" name="Genome Biol. Evol.">
        <title>Comparative Genomics of a Bacterivorous Green Alga Reveals Evolutionary Causalities and Consequences of Phago-Mixotrophic Mode of Nutrition.</title>
        <authorList>
            <person name="Burns J.A."/>
            <person name="Paasch A."/>
            <person name="Narechania A."/>
            <person name="Kim E."/>
        </authorList>
    </citation>
    <scope>NUCLEOTIDE SEQUENCE [LARGE SCALE GENOMIC DNA]</scope>
    <source>
        <strain evidence="2 3">PLY_AMNH</strain>
    </source>
</reference>
<gene>
    <name evidence="2" type="ORF">CYMTET_35230</name>
</gene>
<feature type="region of interest" description="Disordered" evidence="1">
    <location>
        <begin position="64"/>
        <end position="156"/>
    </location>
</feature>
<feature type="compositionally biased region" description="Basic and acidic residues" evidence="1">
    <location>
        <begin position="127"/>
        <end position="145"/>
    </location>
</feature>
<evidence type="ECO:0000313" key="2">
    <source>
        <dbReference type="EMBL" id="KAK3255597.1"/>
    </source>
</evidence>
<proteinExistence type="predicted"/>
<name>A0AAE0F9L3_9CHLO</name>
<feature type="compositionally biased region" description="Low complexity" evidence="1">
    <location>
        <begin position="95"/>
        <end position="125"/>
    </location>
</feature>
<comment type="caution">
    <text evidence="2">The sequence shown here is derived from an EMBL/GenBank/DDBJ whole genome shotgun (WGS) entry which is preliminary data.</text>
</comment>
<protein>
    <submittedName>
        <fullName evidence="2">Uncharacterized protein</fullName>
    </submittedName>
</protein>
<dbReference type="EMBL" id="LGRX02022456">
    <property type="protein sequence ID" value="KAK3255597.1"/>
    <property type="molecule type" value="Genomic_DNA"/>
</dbReference>
<accession>A0AAE0F9L3</accession>
<dbReference type="AlphaFoldDB" id="A0AAE0F9L3"/>
<organism evidence="2 3">
    <name type="scientific">Cymbomonas tetramitiformis</name>
    <dbReference type="NCBI Taxonomy" id="36881"/>
    <lineage>
        <taxon>Eukaryota</taxon>
        <taxon>Viridiplantae</taxon>
        <taxon>Chlorophyta</taxon>
        <taxon>Pyramimonadophyceae</taxon>
        <taxon>Pyramimonadales</taxon>
        <taxon>Pyramimonadaceae</taxon>
        <taxon>Cymbomonas</taxon>
    </lineage>
</organism>
<feature type="compositionally biased region" description="Low complexity" evidence="1">
    <location>
        <begin position="70"/>
        <end position="87"/>
    </location>
</feature>
<dbReference type="Proteomes" id="UP001190700">
    <property type="component" value="Unassembled WGS sequence"/>
</dbReference>
<evidence type="ECO:0000313" key="3">
    <source>
        <dbReference type="Proteomes" id="UP001190700"/>
    </source>
</evidence>
<keyword evidence="3" id="KW-1185">Reference proteome</keyword>
<sequence length="202" mass="21098">MSSSISSHPHPLCIACALVQVGACHDCRRVCPQDGVAYRVENLDLTGIRIAKEDIHVRIGNITVSGKNEPSAPASASDASAADTQPAMPSPMPSSTPQHMDQAAGASESASPAPATGASTTTDLPDLPDRPDGNLDHLDPADHLDPPGPAPSSPDEVLSITASKITAEFKNVKWSYEQTYFPYLRGEGKGLAKARASTGLYV</sequence>